<comment type="caution">
    <text evidence="2">The sequence shown here is derived from an EMBL/GenBank/DDBJ whole genome shotgun (WGS) entry which is preliminary data.</text>
</comment>
<evidence type="ECO:0000256" key="1">
    <source>
        <dbReference type="SAM" id="Phobius"/>
    </source>
</evidence>
<gene>
    <name evidence="2" type="ORF">H8Z76_13040</name>
</gene>
<proteinExistence type="predicted"/>
<organism evidence="2 3">
    <name type="scientific">Roseburia yibonii</name>
    <dbReference type="NCBI Taxonomy" id="2763063"/>
    <lineage>
        <taxon>Bacteria</taxon>
        <taxon>Bacillati</taxon>
        <taxon>Bacillota</taxon>
        <taxon>Clostridia</taxon>
        <taxon>Lachnospirales</taxon>
        <taxon>Lachnospiraceae</taxon>
        <taxon>Roseburia</taxon>
    </lineage>
</organism>
<accession>A0ABR7IDA5</accession>
<sequence length="82" mass="9563">MLQLKNKKKYLLIEEEKKTGMYHVQLLKESGKVKQDLDVSPDFLVEVLFGNNEEDDTEDGWQWLCVILFNLLIFFLLTGGGR</sequence>
<name>A0ABR7IDA5_9FIRM</name>
<protein>
    <submittedName>
        <fullName evidence="2">Uncharacterized protein</fullName>
    </submittedName>
</protein>
<feature type="transmembrane region" description="Helical" evidence="1">
    <location>
        <begin position="61"/>
        <end position="79"/>
    </location>
</feature>
<keyword evidence="3" id="KW-1185">Reference proteome</keyword>
<keyword evidence="1" id="KW-0472">Membrane</keyword>
<dbReference type="RefSeq" id="WP_176924628.1">
    <property type="nucleotide sequence ID" value="NZ_JACOQH010000013.1"/>
</dbReference>
<evidence type="ECO:0000313" key="3">
    <source>
        <dbReference type="Proteomes" id="UP000621540"/>
    </source>
</evidence>
<evidence type="ECO:0000313" key="2">
    <source>
        <dbReference type="EMBL" id="MBC5754908.1"/>
    </source>
</evidence>
<dbReference type="EMBL" id="JACOQH010000013">
    <property type="protein sequence ID" value="MBC5754908.1"/>
    <property type="molecule type" value="Genomic_DNA"/>
</dbReference>
<reference evidence="2 3" key="1">
    <citation type="submission" date="2020-08" db="EMBL/GenBank/DDBJ databases">
        <title>Genome public.</title>
        <authorList>
            <person name="Liu C."/>
            <person name="Sun Q."/>
        </authorList>
    </citation>
    <scope>NUCLEOTIDE SEQUENCE [LARGE SCALE GENOMIC DNA]</scope>
    <source>
        <strain evidence="2 3">BX0805</strain>
    </source>
</reference>
<keyword evidence="1" id="KW-0812">Transmembrane</keyword>
<dbReference type="Proteomes" id="UP000621540">
    <property type="component" value="Unassembled WGS sequence"/>
</dbReference>
<keyword evidence="1" id="KW-1133">Transmembrane helix</keyword>